<accession>A0A644Y1R0</accession>
<evidence type="ECO:0000313" key="1">
    <source>
        <dbReference type="EMBL" id="MPM22436.1"/>
    </source>
</evidence>
<name>A0A644Y1R0_9ZZZZ</name>
<reference evidence="1" key="1">
    <citation type="submission" date="2019-08" db="EMBL/GenBank/DDBJ databases">
        <authorList>
            <person name="Kucharzyk K."/>
            <person name="Murdoch R.W."/>
            <person name="Higgins S."/>
            <person name="Loffler F."/>
        </authorList>
    </citation>
    <scope>NUCLEOTIDE SEQUENCE</scope>
</reference>
<proteinExistence type="predicted"/>
<sequence length="67" mass="7605">MQKNEGRGGGWIRNLLFSIGVTRCSPQSNSGRVKLGVETRDYLTANLRESSRIAFSLRRRALLRLIQ</sequence>
<protein>
    <submittedName>
        <fullName evidence="1">Uncharacterized protein</fullName>
    </submittedName>
</protein>
<comment type="caution">
    <text evidence="1">The sequence shown here is derived from an EMBL/GenBank/DDBJ whole genome shotgun (WGS) entry which is preliminary data.</text>
</comment>
<dbReference type="EMBL" id="VSSQ01003811">
    <property type="protein sequence ID" value="MPM22436.1"/>
    <property type="molecule type" value="Genomic_DNA"/>
</dbReference>
<gene>
    <name evidence="1" type="ORF">SDC9_68891</name>
</gene>
<organism evidence="1">
    <name type="scientific">bioreactor metagenome</name>
    <dbReference type="NCBI Taxonomy" id="1076179"/>
    <lineage>
        <taxon>unclassified sequences</taxon>
        <taxon>metagenomes</taxon>
        <taxon>ecological metagenomes</taxon>
    </lineage>
</organism>
<dbReference type="AlphaFoldDB" id="A0A644Y1R0"/>